<reference evidence="1" key="1">
    <citation type="submission" date="2021-12" db="EMBL/GenBank/DDBJ databases">
        <authorList>
            <person name="Cha I.-T."/>
            <person name="Lee K.-E."/>
            <person name="Park S.-J."/>
        </authorList>
    </citation>
    <scope>NUCLEOTIDE SEQUENCE</scope>
    <source>
        <strain evidence="1">YSM-43</strain>
    </source>
</reference>
<evidence type="ECO:0000313" key="2">
    <source>
        <dbReference type="Proteomes" id="UP000830454"/>
    </source>
</evidence>
<proteinExistence type="predicted"/>
<reference evidence="1" key="2">
    <citation type="submission" date="2022-04" db="EMBL/GenBank/DDBJ databases">
        <title>Complete Genome Sequence of Flavobacterium sediminilitoris YSM-43, Isolated from a Tidal Sediment.</title>
        <authorList>
            <person name="Lee P.A."/>
        </authorList>
    </citation>
    <scope>NUCLEOTIDE SEQUENCE</scope>
    <source>
        <strain evidence="1">YSM-43</strain>
    </source>
</reference>
<sequence>MKKIFFTVLVTAILLTSCNSENGKRRGINYDELKKELALSEEQTTQFDEVIEKYIKIAEENRSAIKASGEKMDRVEAFKKMEERNAQQEQEVSTFLNEDQMQKYTEFMDKNSRKRPRYNDKVLAEIKTKLALTDEQSKVLEAANNAFEKSYHDAHDIYHGNSELAKEYWVKFDKERKNALKQYLSEEQYTEFLKIVKNQDFKDKE</sequence>
<dbReference type="EMBL" id="CP090145">
    <property type="protein sequence ID" value="UOX33829.1"/>
    <property type="molecule type" value="Genomic_DNA"/>
</dbReference>
<accession>A0ABY4HPV5</accession>
<dbReference type="PROSITE" id="PS51257">
    <property type="entry name" value="PROKAR_LIPOPROTEIN"/>
    <property type="match status" value="1"/>
</dbReference>
<name>A0ABY4HPV5_9FLAO</name>
<protein>
    <recommendedName>
        <fullName evidence="3">Lipoprotein</fullName>
    </recommendedName>
</protein>
<gene>
    <name evidence="1" type="ORF">LXD69_17560</name>
</gene>
<organism evidence="1 2">
    <name type="scientific">Flavobacterium sediminilitoris</name>
    <dbReference type="NCBI Taxonomy" id="2024526"/>
    <lineage>
        <taxon>Bacteria</taxon>
        <taxon>Pseudomonadati</taxon>
        <taxon>Bacteroidota</taxon>
        <taxon>Flavobacteriia</taxon>
        <taxon>Flavobacteriales</taxon>
        <taxon>Flavobacteriaceae</taxon>
        <taxon>Flavobacterium</taxon>
    </lineage>
</organism>
<evidence type="ECO:0008006" key="3">
    <source>
        <dbReference type="Google" id="ProtNLM"/>
    </source>
</evidence>
<evidence type="ECO:0000313" key="1">
    <source>
        <dbReference type="EMBL" id="UOX33829.1"/>
    </source>
</evidence>
<dbReference type="RefSeq" id="WP_246916372.1">
    <property type="nucleotide sequence ID" value="NZ_CP090145.1"/>
</dbReference>
<dbReference type="Proteomes" id="UP000830454">
    <property type="component" value="Chromosome"/>
</dbReference>
<keyword evidence="2" id="KW-1185">Reference proteome</keyword>